<keyword evidence="1" id="KW-0472">Membrane</keyword>
<dbReference type="PATRIC" id="fig|859350.6.peg.1948"/>
<reference evidence="2 3" key="1">
    <citation type="journal article" date="2012" name="J. Bacteriol.">
        <title>Genome sequence of "Candidatus Nitrosopumilus salaria" BD31, an ammonia-oxidizing archaeon from the San Francisco Bay estuary.</title>
        <authorList>
            <person name="Mosier A.C."/>
            <person name="Allen E.E."/>
            <person name="Kim M."/>
            <person name="Ferriera S."/>
            <person name="Francis C.A."/>
        </authorList>
    </citation>
    <scope>NUCLEOTIDE SEQUENCE [LARGE SCALE GENOMIC DNA]</scope>
    <source>
        <strain evidence="2 3">BD31</strain>
    </source>
</reference>
<organism evidence="2 3">
    <name type="scientific">Candidatus Nitrosopumilus salarius BD31</name>
    <dbReference type="NCBI Taxonomy" id="859350"/>
    <lineage>
        <taxon>Archaea</taxon>
        <taxon>Nitrososphaerota</taxon>
        <taxon>Nitrososphaeria</taxon>
        <taxon>Nitrosopumilales</taxon>
        <taxon>Nitrosopumilaceae</taxon>
        <taxon>Nitrosopumilus</taxon>
    </lineage>
</organism>
<dbReference type="EMBL" id="AEXL02000166">
    <property type="protein sequence ID" value="EIJ64961.1"/>
    <property type="molecule type" value="Genomic_DNA"/>
</dbReference>
<dbReference type="Proteomes" id="UP000003423">
    <property type="component" value="Unassembled WGS sequence"/>
</dbReference>
<keyword evidence="3" id="KW-1185">Reference proteome</keyword>
<evidence type="ECO:0000313" key="3">
    <source>
        <dbReference type="Proteomes" id="UP000003423"/>
    </source>
</evidence>
<name>I3CZR8_9ARCH</name>
<keyword evidence="1" id="KW-0812">Transmembrane</keyword>
<proteinExistence type="predicted"/>
<comment type="caution">
    <text evidence="2">The sequence shown here is derived from an EMBL/GenBank/DDBJ whole genome shotgun (WGS) entry which is preliminary data.</text>
</comment>
<sequence length="46" mass="5177">MIFNNHITGKNKYNPINVIPITASVSFAIVIFDNFIGLNRQLMALL</sequence>
<evidence type="ECO:0000313" key="2">
    <source>
        <dbReference type="EMBL" id="EIJ64961.1"/>
    </source>
</evidence>
<protein>
    <submittedName>
        <fullName evidence="2">Uncharacterized protein</fullName>
    </submittedName>
</protein>
<accession>I3CZR8</accession>
<keyword evidence="1" id="KW-1133">Transmembrane helix</keyword>
<feature type="transmembrane region" description="Helical" evidence="1">
    <location>
        <begin position="18"/>
        <end position="36"/>
    </location>
</feature>
<dbReference type="AlphaFoldDB" id="I3CZR8"/>
<evidence type="ECO:0000256" key="1">
    <source>
        <dbReference type="SAM" id="Phobius"/>
    </source>
</evidence>
<gene>
    <name evidence="2" type="ORF">BD31_I2067</name>
</gene>